<feature type="non-terminal residue" evidence="1">
    <location>
        <position position="167"/>
    </location>
</feature>
<accession>A0A9N9JMS0</accession>
<evidence type="ECO:0000313" key="1">
    <source>
        <dbReference type="EMBL" id="CAG8786501.1"/>
    </source>
</evidence>
<organism evidence="1 2">
    <name type="scientific">Acaulospora morrowiae</name>
    <dbReference type="NCBI Taxonomy" id="94023"/>
    <lineage>
        <taxon>Eukaryota</taxon>
        <taxon>Fungi</taxon>
        <taxon>Fungi incertae sedis</taxon>
        <taxon>Mucoromycota</taxon>
        <taxon>Glomeromycotina</taxon>
        <taxon>Glomeromycetes</taxon>
        <taxon>Diversisporales</taxon>
        <taxon>Acaulosporaceae</taxon>
        <taxon>Acaulospora</taxon>
    </lineage>
</organism>
<name>A0A9N9JMS0_9GLOM</name>
<comment type="caution">
    <text evidence="1">The sequence shown here is derived from an EMBL/GenBank/DDBJ whole genome shotgun (WGS) entry which is preliminary data.</text>
</comment>
<protein>
    <submittedName>
        <fullName evidence="1">3515_t:CDS:1</fullName>
    </submittedName>
</protein>
<dbReference type="Proteomes" id="UP000789342">
    <property type="component" value="Unassembled WGS sequence"/>
</dbReference>
<evidence type="ECO:0000313" key="2">
    <source>
        <dbReference type="Proteomes" id="UP000789342"/>
    </source>
</evidence>
<proteinExistence type="predicted"/>
<gene>
    <name evidence="1" type="ORF">AMORRO_LOCUS17773</name>
</gene>
<keyword evidence="2" id="KW-1185">Reference proteome</keyword>
<feature type="non-terminal residue" evidence="1">
    <location>
        <position position="1"/>
    </location>
</feature>
<dbReference type="EMBL" id="CAJVPV010057180">
    <property type="protein sequence ID" value="CAG8786501.1"/>
    <property type="molecule type" value="Genomic_DNA"/>
</dbReference>
<dbReference type="OrthoDB" id="166746at2759"/>
<dbReference type="AlphaFoldDB" id="A0A9N9JMS0"/>
<reference evidence="1" key="1">
    <citation type="submission" date="2021-06" db="EMBL/GenBank/DDBJ databases">
        <authorList>
            <person name="Kallberg Y."/>
            <person name="Tangrot J."/>
            <person name="Rosling A."/>
        </authorList>
    </citation>
    <scope>NUCLEOTIDE SEQUENCE</scope>
    <source>
        <strain evidence="1">CL551</strain>
    </source>
</reference>
<sequence>RTKRSLQLTFEGLVVHANNAPESEVRLALECEVTLYKVKRDHKKRKLNNGNWDSGEYKQIHRSCIPLLYGVGGCFVKDLRSIQPYITNFDETNDPVQDIILNFRIYALNCQSWPPLATYSPTQKALSNEHSKLNAVRNVDCVDTRRILCNQMSVIENGRFCKDGQYD</sequence>